<keyword evidence="5" id="KW-0677">Repeat</keyword>
<keyword evidence="9" id="KW-1185">Reference proteome</keyword>
<sequence>MELQGTDRADVLIGGAGNDVLYGYGGADTLQGGSGDDVLAGGAGNDILRGGGGDDYLLGGSGDDTIDGGSGNDWASYEDATASVRVDLSLATPQTTGGGGVDVLNGVENLYGSVHNDVLIGDAGANYLHGAQGDDTLIGGAGDDHFEGGVGVDFIDGGEGYDTISYDDGVAAGAFVDLRVPVQYPYDPARHGSDKLISVEGIWGSNYDDAFIGNAAENGLFGNGGNDTLTAIGGGDLLDGGAGDDLLTASAQGGDVLRGGDGDDVLVGGEGQDTLVGGQGQDTLSGGAQKNYFVFDVGDSVATDAQGGGVDIITGFGLDDQLVFNNALRAAGEGAWSFQTSTADSYADALAFAMARLVPGDPTNVYAAVKVGADVFVFAGTVDGAGGHLDDVVQLSGVGLDAIAYHNFLF</sequence>
<proteinExistence type="predicted"/>
<dbReference type="Proteomes" id="UP001262754">
    <property type="component" value="Unassembled WGS sequence"/>
</dbReference>
<dbReference type="PRINTS" id="PR01488">
    <property type="entry name" value="RTXTOXINA"/>
</dbReference>
<protein>
    <submittedName>
        <fullName evidence="8">Ca2+-binding RTX toxin-like protein</fullName>
    </submittedName>
</protein>
<comment type="subcellular location">
    <subcellularLocation>
        <location evidence="1">Membrane</location>
    </subcellularLocation>
    <subcellularLocation>
        <location evidence="2">Secreted</location>
    </subcellularLocation>
</comment>
<evidence type="ECO:0000256" key="1">
    <source>
        <dbReference type="ARBA" id="ARBA00004370"/>
    </source>
</evidence>
<keyword evidence="7" id="KW-0472">Membrane</keyword>
<evidence type="ECO:0000256" key="7">
    <source>
        <dbReference type="ARBA" id="ARBA00023136"/>
    </source>
</evidence>
<evidence type="ECO:0000313" key="9">
    <source>
        <dbReference type="Proteomes" id="UP001262754"/>
    </source>
</evidence>
<dbReference type="EMBL" id="JAVDRL010000003">
    <property type="protein sequence ID" value="MDR6530189.1"/>
    <property type="molecule type" value="Genomic_DNA"/>
</dbReference>
<dbReference type="InterPro" id="IPR018511">
    <property type="entry name" value="Hemolysin-typ_Ca-bd_CS"/>
</dbReference>
<dbReference type="InterPro" id="IPR001343">
    <property type="entry name" value="Hemolysn_Ca-bd"/>
</dbReference>
<dbReference type="PANTHER" id="PTHR38340">
    <property type="entry name" value="S-LAYER PROTEIN"/>
    <property type="match status" value="1"/>
</dbReference>
<evidence type="ECO:0000256" key="4">
    <source>
        <dbReference type="ARBA" id="ARBA00022656"/>
    </source>
</evidence>
<dbReference type="RefSeq" id="WP_310029542.1">
    <property type="nucleotide sequence ID" value="NZ_JAVDRL010000003.1"/>
</dbReference>
<dbReference type="PANTHER" id="PTHR38340:SF1">
    <property type="entry name" value="S-LAYER PROTEIN"/>
    <property type="match status" value="1"/>
</dbReference>
<gene>
    <name evidence="8" type="ORF">J2800_000925</name>
</gene>
<keyword evidence="3" id="KW-0964">Secreted</keyword>
<evidence type="ECO:0000256" key="2">
    <source>
        <dbReference type="ARBA" id="ARBA00004613"/>
    </source>
</evidence>
<evidence type="ECO:0000313" key="8">
    <source>
        <dbReference type="EMBL" id="MDR6530189.1"/>
    </source>
</evidence>
<dbReference type="InterPro" id="IPR003995">
    <property type="entry name" value="RTX_toxin_determinant-A"/>
</dbReference>
<dbReference type="InterPro" id="IPR011049">
    <property type="entry name" value="Serralysin-like_metalloprot_C"/>
</dbReference>
<dbReference type="Gene3D" id="2.150.10.10">
    <property type="entry name" value="Serralysin-like metalloprotease, C-terminal"/>
    <property type="match status" value="4"/>
</dbReference>
<dbReference type="PRINTS" id="PR00313">
    <property type="entry name" value="CABNDNGRPT"/>
</dbReference>
<evidence type="ECO:0000256" key="3">
    <source>
        <dbReference type="ARBA" id="ARBA00022525"/>
    </source>
</evidence>
<dbReference type="SUPFAM" id="SSF51120">
    <property type="entry name" value="beta-Roll"/>
    <property type="match status" value="3"/>
</dbReference>
<keyword evidence="6" id="KW-0843">Virulence</keyword>
<dbReference type="InterPro" id="IPR050557">
    <property type="entry name" value="RTX_toxin/Mannuronan_C5-epim"/>
</dbReference>
<organism evidence="8 9">
    <name type="scientific">Caulobacter rhizosphaerae</name>
    <dbReference type="NCBI Taxonomy" id="2010972"/>
    <lineage>
        <taxon>Bacteria</taxon>
        <taxon>Pseudomonadati</taxon>
        <taxon>Pseudomonadota</taxon>
        <taxon>Alphaproteobacteria</taxon>
        <taxon>Caulobacterales</taxon>
        <taxon>Caulobacteraceae</taxon>
        <taxon>Caulobacter</taxon>
    </lineage>
</organism>
<evidence type="ECO:0000256" key="6">
    <source>
        <dbReference type="ARBA" id="ARBA00023026"/>
    </source>
</evidence>
<evidence type="ECO:0000256" key="5">
    <source>
        <dbReference type="ARBA" id="ARBA00022737"/>
    </source>
</evidence>
<reference evidence="8 9" key="1">
    <citation type="submission" date="2023-07" db="EMBL/GenBank/DDBJ databases">
        <title>Sorghum-associated microbial communities from plants grown in Nebraska, USA.</title>
        <authorList>
            <person name="Schachtman D."/>
        </authorList>
    </citation>
    <scope>NUCLEOTIDE SEQUENCE [LARGE SCALE GENOMIC DNA]</scope>
    <source>
        <strain evidence="8 9">DS2154</strain>
    </source>
</reference>
<dbReference type="Pfam" id="PF00353">
    <property type="entry name" value="HemolysinCabind"/>
    <property type="match status" value="6"/>
</dbReference>
<dbReference type="PROSITE" id="PS00330">
    <property type="entry name" value="HEMOLYSIN_CALCIUM"/>
    <property type="match status" value="6"/>
</dbReference>
<name>A0ABU1MVH5_9CAUL</name>
<comment type="caution">
    <text evidence="8">The sequence shown here is derived from an EMBL/GenBank/DDBJ whole genome shotgun (WGS) entry which is preliminary data.</text>
</comment>
<accession>A0ABU1MVH5</accession>
<keyword evidence="4" id="KW-0800">Toxin</keyword>